<feature type="region of interest" description="Disordered" evidence="1">
    <location>
        <begin position="12"/>
        <end position="33"/>
    </location>
</feature>
<evidence type="ECO:0000313" key="2">
    <source>
        <dbReference type="EMBL" id="WOL06889.1"/>
    </source>
</evidence>
<dbReference type="EMBL" id="CP136894">
    <property type="protein sequence ID" value="WOL06889.1"/>
    <property type="molecule type" value="Genomic_DNA"/>
</dbReference>
<keyword evidence="3" id="KW-1185">Reference proteome</keyword>
<organism evidence="2 3">
    <name type="scientific">Canna indica</name>
    <name type="common">Indian-shot</name>
    <dbReference type="NCBI Taxonomy" id="4628"/>
    <lineage>
        <taxon>Eukaryota</taxon>
        <taxon>Viridiplantae</taxon>
        <taxon>Streptophyta</taxon>
        <taxon>Embryophyta</taxon>
        <taxon>Tracheophyta</taxon>
        <taxon>Spermatophyta</taxon>
        <taxon>Magnoliopsida</taxon>
        <taxon>Liliopsida</taxon>
        <taxon>Zingiberales</taxon>
        <taxon>Cannaceae</taxon>
        <taxon>Canna</taxon>
    </lineage>
</organism>
<evidence type="ECO:0000313" key="3">
    <source>
        <dbReference type="Proteomes" id="UP001327560"/>
    </source>
</evidence>
<evidence type="ECO:0000256" key="1">
    <source>
        <dbReference type="SAM" id="MobiDB-lite"/>
    </source>
</evidence>
<reference evidence="2 3" key="1">
    <citation type="submission" date="2023-10" db="EMBL/GenBank/DDBJ databases">
        <title>Chromosome-scale genome assembly provides insights into flower coloration mechanisms of Canna indica.</title>
        <authorList>
            <person name="Li C."/>
        </authorList>
    </citation>
    <scope>NUCLEOTIDE SEQUENCE [LARGE SCALE GENOMIC DNA]</scope>
    <source>
        <tissue evidence="2">Flower</tissue>
    </source>
</reference>
<accession>A0AAQ3KEQ7</accession>
<protein>
    <submittedName>
        <fullName evidence="2">Uncharacterized protein</fullName>
    </submittedName>
</protein>
<gene>
    <name evidence="2" type="ORF">Cni_G15623</name>
</gene>
<dbReference type="Proteomes" id="UP001327560">
    <property type="component" value="Chromosome 5"/>
</dbReference>
<dbReference type="AlphaFoldDB" id="A0AAQ3KEQ7"/>
<proteinExistence type="predicted"/>
<feature type="compositionally biased region" description="Polar residues" evidence="1">
    <location>
        <begin position="106"/>
        <end position="116"/>
    </location>
</feature>
<feature type="region of interest" description="Disordered" evidence="1">
    <location>
        <begin position="100"/>
        <end position="131"/>
    </location>
</feature>
<sequence>MSAQYTLVLKVGEEEQEGREEIESKGSQHGKKTKIILLEQSKWDRDGEELHGVRENLRRAEAVAQWQSLCSPNADCSCPWRQTVEVAVGEIFIQYKPPTKAGAPSMSANGAGTTTMEAPFTSDGLGDDAHDGDNEVVEAKLWWRLWPPSASAAAAETATTTMASFWV</sequence>
<name>A0AAQ3KEQ7_9LILI</name>